<feature type="region of interest" description="Disordered" evidence="1">
    <location>
        <begin position="316"/>
        <end position="340"/>
    </location>
</feature>
<reference evidence="2" key="1">
    <citation type="submission" date="2023-07" db="EMBL/GenBank/DDBJ databases">
        <title>draft genome sequence of fig (Ficus carica).</title>
        <authorList>
            <person name="Takahashi T."/>
            <person name="Nishimura K."/>
        </authorList>
    </citation>
    <scope>NUCLEOTIDE SEQUENCE</scope>
</reference>
<dbReference type="AlphaFoldDB" id="A0AA87ZBT3"/>
<evidence type="ECO:0000256" key="1">
    <source>
        <dbReference type="SAM" id="MobiDB-lite"/>
    </source>
</evidence>
<proteinExistence type="predicted"/>
<evidence type="ECO:0008006" key="4">
    <source>
        <dbReference type="Google" id="ProtNLM"/>
    </source>
</evidence>
<dbReference type="Proteomes" id="UP001187192">
    <property type="component" value="Unassembled WGS sequence"/>
</dbReference>
<evidence type="ECO:0000313" key="3">
    <source>
        <dbReference type="Proteomes" id="UP001187192"/>
    </source>
</evidence>
<organism evidence="2 3">
    <name type="scientific">Ficus carica</name>
    <name type="common">Common fig</name>
    <dbReference type="NCBI Taxonomy" id="3494"/>
    <lineage>
        <taxon>Eukaryota</taxon>
        <taxon>Viridiplantae</taxon>
        <taxon>Streptophyta</taxon>
        <taxon>Embryophyta</taxon>
        <taxon>Tracheophyta</taxon>
        <taxon>Spermatophyta</taxon>
        <taxon>Magnoliopsida</taxon>
        <taxon>eudicotyledons</taxon>
        <taxon>Gunneridae</taxon>
        <taxon>Pentapetalae</taxon>
        <taxon>rosids</taxon>
        <taxon>fabids</taxon>
        <taxon>Rosales</taxon>
        <taxon>Moraceae</taxon>
        <taxon>Ficeae</taxon>
        <taxon>Ficus</taxon>
    </lineage>
</organism>
<evidence type="ECO:0000313" key="2">
    <source>
        <dbReference type="EMBL" id="GMN29959.1"/>
    </source>
</evidence>
<dbReference type="EMBL" id="BTGU01004628">
    <property type="protein sequence ID" value="GMN29959.1"/>
    <property type="molecule type" value="Genomic_DNA"/>
</dbReference>
<protein>
    <recommendedName>
        <fullName evidence="4">Myb/SANT-like domain-containing protein</fullName>
    </recommendedName>
</protein>
<comment type="caution">
    <text evidence="2">The sequence shown here is derived from an EMBL/GenBank/DDBJ whole genome shotgun (WGS) entry which is preliminary data.</text>
</comment>
<sequence>MSNNNLEAVWTSGSNSDFEVQSELKTFGPLVQLEPPFHLLYSKPKWVYCSPQPSLRFCLVSLVACSRISSSSIPAPMCCCQWRSCLSSIASTICEVAGAPVSDSPPSLRLAFRAQNTPTSRASDEAPCKELEATSNPLEDCPLFPSSEIALRAVNSSPNPISCVLHSSPGSNSDMPRKASGESYVWTDAKERLFLEKLDDYLAARGGKQPTSSVLELWARIGYDPVTDTVVCSDETWHNFIKDNKECTHLRYKGLRNKELYYNIFEKNHAAGASGFGFVTIGGGSTPSFEFDFSMDQSGTHPVLEDEISPSIGARRQANTRGVNDEGGPSRLWGSTGKRKQREVTDEMTFSAMQEIANHFRGRSQSTTGSDQNSQIDAILDCMNIMKEMGIPLYQRTIMWHYFDAHPRLQRPFCLLDDDDRRGIIASVVTSQMPPPS</sequence>
<name>A0AA87ZBT3_FICCA</name>
<gene>
    <name evidence="2" type="ORF">TIFTF001_046391</name>
</gene>
<keyword evidence="3" id="KW-1185">Reference proteome</keyword>
<accession>A0AA87ZBT3</accession>